<keyword evidence="9 11" id="KW-0233">DNA recombination</keyword>
<dbReference type="PANTHER" id="PTHR30349">
    <property type="entry name" value="PHAGE INTEGRASE-RELATED"/>
    <property type="match status" value="1"/>
</dbReference>
<evidence type="ECO:0000256" key="3">
    <source>
        <dbReference type="ARBA" id="ARBA00015810"/>
    </source>
</evidence>
<dbReference type="InterPro" id="IPR002104">
    <property type="entry name" value="Integrase_catalytic"/>
</dbReference>
<dbReference type="PROSITE" id="PS51900">
    <property type="entry name" value="CB"/>
    <property type="match status" value="1"/>
</dbReference>
<feature type="active site" evidence="11">
    <location>
        <position position="277"/>
    </location>
</feature>
<evidence type="ECO:0000256" key="10">
    <source>
        <dbReference type="ARBA" id="ARBA00023306"/>
    </source>
</evidence>
<name>A0A2A9DS14_9CORY</name>
<organism evidence="14 15">
    <name type="scientific">Corynebacterium renale</name>
    <dbReference type="NCBI Taxonomy" id="1724"/>
    <lineage>
        <taxon>Bacteria</taxon>
        <taxon>Bacillati</taxon>
        <taxon>Actinomycetota</taxon>
        <taxon>Actinomycetes</taxon>
        <taxon>Mycobacteriales</taxon>
        <taxon>Corynebacteriaceae</taxon>
        <taxon>Corynebacterium</taxon>
    </lineage>
</organism>
<dbReference type="Pfam" id="PF00589">
    <property type="entry name" value="Phage_integrase"/>
    <property type="match status" value="1"/>
</dbReference>
<evidence type="ECO:0000313" key="14">
    <source>
        <dbReference type="EMBL" id="PFG28772.1"/>
    </source>
</evidence>
<feature type="active site" evidence="11">
    <location>
        <position position="181"/>
    </location>
</feature>
<dbReference type="Gene3D" id="1.10.443.10">
    <property type="entry name" value="Intergrase catalytic core"/>
    <property type="match status" value="1"/>
</dbReference>
<dbReference type="NCBIfam" id="TIGR02225">
    <property type="entry name" value="recomb_XerD"/>
    <property type="match status" value="1"/>
</dbReference>
<evidence type="ECO:0000256" key="9">
    <source>
        <dbReference type="ARBA" id="ARBA00023172"/>
    </source>
</evidence>
<dbReference type="SUPFAM" id="SSF56349">
    <property type="entry name" value="DNA breaking-rejoining enzymes"/>
    <property type="match status" value="1"/>
</dbReference>
<dbReference type="GO" id="GO:0006313">
    <property type="term" value="P:DNA transposition"/>
    <property type="evidence" value="ECO:0007669"/>
    <property type="project" value="UniProtKB-UniRule"/>
</dbReference>
<evidence type="ECO:0000256" key="1">
    <source>
        <dbReference type="ARBA" id="ARBA00004496"/>
    </source>
</evidence>
<dbReference type="InterPro" id="IPR004107">
    <property type="entry name" value="Integrase_SAM-like_N"/>
</dbReference>
<feature type="domain" description="Tyr recombinase" evidence="12">
    <location>
        <begin position="114"/>
        <end position="299"/>
    </location>
</feature>
<dbReference type="GO" id="GO:0005737">
    <property type="term" value="C:cytoplasm"/>
    <property type="evidence" value="ECO:0007669"/>
    <property type="project" value="UniProtKB-SubCell"/>
</dbReference>
<comment type="function">
    <text evidence="11">Site-specific tyrosine recombinase, which acts by catalyzing the cutting and rejoining of the recombining DNA molecules. The XerC-XerD complex is essential to convert dimers of the bacterial chromosome into monomers to permit their segregation at cell division. It also contributes to the segregational stability of plasmids.</text>
</comment>
<proteinExistence type="inferred from homology"/>
<evidence type="ECO:0000256" key="2">
    <source>
        <dbReference type="ARBA" id="ARBA00010450"/>
    </source>
</evidence>
<dbReference type="SUPFAM" id="SSF47823">
    <property type="entry name" value="lambda integrase-like, N-terminal domain"/>
    <property type="match status" value="1"/>
</dbReference>
<keyword evidence="7 11" id="KW-0229">DNA integration</keyword>
<comment type="subunit">
    <text evidence="11">Forms a cyclic heterotetrameric complex composed of two molecules of XerC and two molecules of XerD.</text>
</comment>
<feature type="active site" evidence="11">
    <location>
        <position position="157"/>
    </location>
</feature>
<feature type="active site" evidence="11">
    <location>
        <position position="251"/>
    </location>
</feature>
<dbReference type="InterPro" id="IPR044068">
    <property type="entry name" value="CB"/>
</dbReference>
<keyword evidence="10 11" id="KW-0131">Cell cycle</keyword>
<dbReference type="RefSeq" id="WP_048381778.1">
    <property type="nucleotide sequence ID" value="NZ_LDYE01000011.1"/>
</dbReference>
<comment type="caution">
    <text evidence="14">The sequence shown here is derived from an EMBL/GenBank/DDBJ whole genome shotgun (WGS) entry which is preliminary data.</text>
</comment>
<evidence type="ECO:0000259" key="13">
    <source>
        <dbReference type="PROSITE" id="PS51900"/>
    </source>
</evidence>
<dbReference type="Pfam" id="PF02899">
    <property type="entry name" value="Phage_int_SAM_1"/>
    <property type="match status" value="1"/>
</dbReference>
<dbReference type="InterPro" id="IPR013762">
    <property type="entry name" value="Integrase-like_cat_sf"/>
</dbReference>
<dbReference type="AlphaFoldDB" id="A0A2A9DS14"/>
<dbReference type="HAMAP" id="MF_01808">
    <property type="entry name" value="Recomb_XerC_XerD"/>
    <property type="match status" value="1"/>
</dbReference>
<keyword evidence="15" id="KW-1185">Reference proteome</keyword>
<comment type="subcellular location">
    <subcellularLocation>
        <location evidence="1 11">Cytoplasm</location>
    </subcellularLocation>
</comment>
<evidence type="ECO:0000256" key="4">
    <source>
        <dbReference type="ARBA" id="ARBA00022490"/>
    </source>
</evidence>
<dbReference type="EMBL" id="PDJF01000001">
    <property type="protein sequence ID" value="PFG28772.1"/>
    <property type="molecule type" value="Genomic_DNA"/>
</dbReference>
<keyword evidence="8 11" id="KW-0238">DNA-binding</keyword>
<dbReference type="CDD" id="cd00798">
    <property type="entry name" value="INT_XerDC_C"/>
    <property type="match status" value="1"/>
</dbReference>
<dbReference type="STRING" id="1724.GCA_001044175_00539"/>
<dbReference type="GO" id="GO:0007059">
    <property type="term" value="P:chromosome segregation"/>
    <property type="evidence" value="ECO:0007669"/>
    <property type="project" value="UniProtKB-UniRule"/>
</dbReference>
<dbReference type="InterPro" id="IPR011932">
    <property type="entry name" value="Recomb_XerD"/>
</dbReference>
<accession>A0A2A9DS14</accession>
<dbReference type="InterPro" id="IPR050090">
    <property type="entry name" value="Tyrosine_recombinase_XerCD"/>
</dbReference>
<dbReference type="PROSITE" id="PS51898">
    <property type="entry name" value="TYR_RECOMBINASE"/>
    <property type="match status" value="1"/>
</dbReference>
<feature type="active site" description="O-(3'-phospho-DNA)-tyrosine intermediate" evidence="11">
    <location>
        <position position="286"/>
    </location>
</feature>
<evidence type="ECO:0000256" key="5">
    <source>
        <dbReference type="ARBA" id="ARBA00022618"/>
    </source>
</evidence>
<sequence>MSHIEEIGQRWLDHLAVERGLSSNTLSNYRRDVQRYTQWLRSAGISSLQAVTTNDVEHYVADVQRPHGDQPGLSPTSAGRALVVARGLHKFALLEGEVPIDVAAEVSPPRTGKHLPETLTIAEVSRMLDAIEMDADATPLDLRDRALLELLYATGARVSEVLALDIDAIAEDAELIRVVGKGNKERVVPVGSAARRALDAYLVRARPVLSRGKNHAVFLNQRGGRLSRQSAWQIIKDRAARAGLEHDISPHTLRHSFATHLLEGGADVRSVQELLGHSSVTTTQIYTHITADNLREMWRQAHPRP</sequence>
<dbReference type="InterPro" id="IPR011010">
    <property type="entry name" value="DNA_brk_join_enz"/>
</dbReference>
<evidence type="ECO:0000259" key="12">
    <source>
        <dbReference type="PROSITE" id="PS51898"/>
    </source>
</evidence>
<feature type="active site" evidence="11">
    <location>
        <position position="254"/>
    </location>
</feature>
<dbReference type="PANTHER" id="PTHR30349:SF81">
    <property type="entry name" value="TYROSINE RECOMBINASE XERC"/>
    <property type="match status" value="1"/>
</dbReference>
<dbReference type="NCBIfam" id="NF001399">
    <property type="entry name" value="PRK00283.1"/>
    <property type="match status" value="1"/>
</dbReference>
<dbReference type="InterPro" id="IPR010998">
    <property type="entry name" value="Integrase_recombinase_N"/>
</dbReference>
<gene>
    <name evidence="11" type="primary">xerD</name>
    <name evidence="14" type="ORF">ATK06_1893</name>
</gene>
<dbReference type="Gene3D" id="1.10.150.130">
    <property type="match status" value="1"/>
</dbReference>
<feature type="domain" description="Core-binding (CB)" evidence="13">
    <location>
        <begin position="2"/>
        <end position="93"/>
    </location>
</feature>
<protein>
    <recommendedName>
        <fullName evidence="3 11">Tyrosine recombinase XerD</fullName>
    </recommendedName>
</protein>
<dbReference type="OrthoDB" id="9801717at2"/>
<dbReference type="GO" id="GO:0003677">
    <property type="term" value="F:DNA binding"/>
    <property type="evidence" value="ECO:0007669"/>
    <property type="project" value="UniProtKB-UniRule"/>
</dbReference>
<keyword evidence="6 11" id="KW-0159">Chromosome partition</keyword>
<reference evidence="14 15" key="1">
    <citation type="submission" date="2017-10" db="EMBL/GenBank/DDBJ databases">
        <title>Sequencing the genomes of 1000 actinobacteria strains.</title>
        <authorList>
            <person name="Klenk H.-P."/>
        </authorList>
    </citation>
    <scope>NUCLEOTIDE SEQUENCE [LARGE SCALE GENOMIC DNA]</scope>
    <source>
        <strain evidence="14 15">DSM 20688</strain>
    </source>
</reference>
<dbReference type="Proteomes" id="UP000221653">
    <property type="component" value="Unassembled WGS sequence"/>
</dbReference>
<evidence type="ECO:0000256" key="6">
    <source>
        <dbReference type="ARBA" id="ARBA00022829"/>
    </source>
</evidence>
<dbReference type="GO" id="GO:0009037">
    <property type="term" value="F:tyrosine-based site-specific recombinase activity"/>
    <property type="evidence" value="ECO:0007669"/>
    <property type="project" value="UniProtKB-UniRule"/>
</dbReference>
<keyword evidence="4 11" id="KW-0963">Cytoplasm</keyword>
<evidence type="ECO:0000256" key="7">
    <source>
        <dbReference type="ARBA" id="ARBA00022908"/>
    </source>
</evidence>
<evidence type="ECO:0000313" key="15">
    <source>
        <dbReference type="Proteomes" id="UP000221653"/>
    </source>
</evidence>
<comment type="similarity">
    <text evidence="2 11">Belongs to the 'phage' integrase family. XerD subfamily.</text>
</comment>
<keyword evidence="5 11" id="KW-0132">Cell division</keyword>
<dbReference type="HAMAP" id="MF_01807">
    <property type="entry name" value="Recomb_XerD"/>
    <property type="match status" value="1"/>
</dbReference>
<evidence type="ECO:0000256" key="8">
    <source>
        <dbReference type="ARBA" id="ARBA00023125"/>
    </source>
</evidence>
<evidence type="ECO:0000256" key="11">
    <source>
        <dbReference type="HAMAP-Rule" id="MF_01807"/>
    </source>
</evidence>
<dbReference type="InterPro" id="IPR023009">
    <property type="entry name" value="Tyrosine_recombinase_XerC/XerD"/>
</dbReference>
<dbReference type="GO" id="GO:0051301">
    <property type="term" value="P:cell division"/>
    <property type="evidence" value="ECO:0007669"/>
    <property type="project" value="UniProtKB-KW"/>
</dbReference>